<dbReference type="EMBL" id="MUAU01000001">
    <property type="protein sequence ID" value="OOR76986.1"/>
    <property type="molecule type" value="Genomic_DNA"/>
</dbReference>
<proteinExistence type="predicted"/>
<evidence type="ECO:0000256" key="2">
    <source>
        <dbReference type="SAM" id="Phobius"/>
    </source>
</evidence>
<dbReference type="AlphaFoldDB" id="A0A9X6BD77"/>
<evidence type="ECO:0000256" key="1">
    <source>
        <dbReference type="SAM" id="Coils"/>
    </source>
</evidence>
<keyword evidence="2" id="KW-0472">Membrane</keyword>
<keyword evidence="2" id="KW-1133">Transmembrane helix</keyword>
<organism evidence="3 4">
    <name type="scientific">Bacillus cereus</name>
    <dbReference type="NCBI Taxonomy" id="1396"/>
    <lineage>
        <taxon>Bacteria</taxon>
        <taxon>Bacillati</taxon>
        <taxon>Bacillota</taxon>
        <taxon>Bacilli</taxon>
        <taxon>Bacillales</taxon>
        <taxon>Bacillaceae</taxon>
        <taxon>Bacillus</taxon>
        <taxon>Bacillus cereus group</taxon>
    </lineage>
</organism>
<protein>
    <submittedName>
        <fullName evidence="3">Uncharacterized protein</fullName>
    </submittedName>
</protein>
<reference evidence="3 4" key="1">
    <citation type="submission" date="2017-01" db="EMBL/GenBank/DDBJ databases">
        <title>Bacillus cereus isolates.</title>
        <authorList>
            <person name="Beno S.M."/>
        </authorList>
    </citation>
    <scope>NUCLEOTIDE SEQUENCE [LARGE SCALE GENOMIC DNA]</scope>
    <source>
        <strain evidence="3 4">FSL K6-1030</strain>
    </source>
</reference>
<gene>
    <name evidence="3" type="ORF">BLX06_00425</name>
</gene>
<dbReference type="Proteomes" id="UP000190641">
    <property type="component" value="Unassembled WGS sequence"/>
</dbReference>
<feature type="transmembrane region" description="Helical" evidence="2">
    <location>
        <begin position="21"/>
        <end position="38"/>
    </location>
</feature>
<evidence type="ECO:0000313" key="3">
    <source>
        <dbReference type="EMBL" id="OOR76986.1"/>
    </source>
</evidence>
<accession>A0A9X6BD77</accession>
<feature type="coiled-coil region" evidence="1">
    <location>
        <begin position="33"/>
        <end position="114"/>
    </location>
</feature>
<sequence>MKLDKIESGETKKKMPLGRKIAIGAIGILFSMNIIQNLDRKNLKNEIKEWEDKWKLAEEVYQEAHDENVSLKSELKTLKASNEPELEVEKPEEAEQVDERVEELKESQYKAREQKAHKGLNALGSEEAQAEYKKLIKPKLERWASEDMLSVAQEGTSFHEIDDSHLPWTDATEPNGTNTKHIYKNGYDQLEITYNLDGIITKSEWKKGVNK</sequence>
<dbReference type="RefSeq" id="WP_078186169.1">
    <property type="nucleotide sequence ID" value="NZ_MUAU01000001.1"/>
</dbReference>
<name>A0A9X6BD77_BACCE</name>
<comment type="caution">
    <text evidence="3">The sequence shown here is derived from an EMBL/GenBank/DDBJ whole genome shotgun (WGS) entry which is preliminary data.</text>
</comment>
<evidence type="ECO:0000313" key="4">
    <source>
        <dbReference type="Proteomes" id="UP000190641"/>
    </source>
</evidence>
<keyword evidence="1" id="KW-0175">Coiled coil</keyword>
<keyword evidence="2" id="KW-0812">Transmembrane</keyword>